<name>A0A851GBJ3_9BACT</name>
<keyword evidence="3" id="KW-1185">Reference proteome</keyword>
<dbReference type="AlphaFoldDB" id="A0A851GBJ3"/>
<comment type="caution">
    <text evidence="2">The sequence shown here is derived from an EMBL/GenBank/DDBJ whole genome shotgun (WGS) entry which is preliminary data.</text>
</comment>
<accession>A0A851GBJ3</accession>
<evidence type="ECO:0000259" key="1">
    <source>
        <dbReference type="Pfam" id="PF08800"/>
    </source>
</evidence>
<evidence type="ECO:0000313" key="2">
    <source>
        <dbReference type="EMBL" id="NWK54312.1"/>
    </source>
</evidence>
<organism evidence="2 3">
    <name type="scientific">Oceaniferula marina</name>
    <dbReference type="NCBI Taxonomy" id="2748318"/>
    <lineage>
        <taxon>Bacteria</taxon>
        <taxon>Pseudomonadati</taxon>
        <taxon>Verrucomicrobiota</taxon>
        <taxon>Verrucomicrobiia</taxon>
        <taxon>Verrucomicrobiales</taxon>
        <taxon>Verrucomicrobiaceae</taxon>
        <taxon>Oceaniferula</taxon>
    </lineage>
</organism>
<dbReference type="EMBL" id="JACBAZ010000001">
    <property type="protein sequence ID" value="NWK54312.1"/>
    <property type="molecule type" value="Genomic_DNA"/>
</dbReference>
<dbReference type="Pfam" id="PF08800">
    <property type="entry name" value="BT4734-like_N"/>
    <property type="match status" value="1"/>
</dbReference>
<gene>
    <name evidence="2" type="ORF">HW115_01720</name>
</gene>
<sequence length="737" mass="83026">MTLDEIKVSYFPTIGKTTNPDTVSIASLCDEIKNGAYKEQVENVTKLKEDYVADPTSEKETAWKDAKKELPNFTTSGTFTRRNGESLIKHSGLMQIDVDPKDNPNKTKDELRAIVEDDPHTFVVFDSPSGDGVKGFARVSINPDDHLGCYEAMRQTYAAKRVVIDDNCKDISRACFVSYDPHLYQAPFEKVQEFKPVPLPEREPAKNGDSEIGEEPYYTIEVAKDALKAIKDIHGGNLEGEYELWLKILSGMFNSYGEDGFQAVEEIIGGDGYQEKRGKLLKDIGVGTVIHYARENAGWRGDVAMVDRFFYEGKKGYRFESSQGRYIAQNISDVRRRLKKSGIKNHDIDDKIDHIQENRDICYAGEISGRMAGFYDEGGTRFLVTKSPHFIKPKESEFPTIKAILEGALLKHESPENANKQLDSFYGWLQTGVISLRGSNEQHGQAMAFVGGVDCGKSFIQDYIITPCLGGRSAKAALFMQGGTAFNSDLFKAEHLILSDEFMTRDMKSRGKLAANLKKFTVSTHGEQLHAKGVDAISITPWWRVSISLNDTPENLLILPPLNDDVHDKIIILRASREPFPMPTKTAMEKKALREQIEQELPGFLWWLLNKYQIPQERECGRFCISTWHNDEILKLIHAESEEGQFLTLIDSHFWSGNDEADEIIPRLEKWQGEALELKNQLCSSGSHAAQRSAEKLLGTWSNKPGKLLGKLKKLHGGRIRSKITNGKTIWTIYPPE</sequence>
<feature type="domain" description="BT4734-like N-terminal" evidence="1">
    <location>
        <begin position="66"/>
        <end position="184"/>
    </location>
</feature>
<reference evidence="2 3" key="1">
    <citation type="submission" date="2020-07" db="EMBL/GenBank/DDBJ databases">
        <title>Roseicoccus Jingziensis gen. nov., sp. nov., isolated from coastal seawater.</title>
        <authorList>
            <person name="Feng X."/>
        </authorList>
    </citation>
    <scope>NUCLEOTIDE SEQUENCE [LARGE SCALE GENOMIC DNA]</scope>
    <source>
        <strain evidence="2 3">N1E253</strain>
    </source>
</reference>
<protein>
    <recommendedName>
        <fullName evidence="1">BT4734-like N-terminal domain-containing protein</fullName>
    </recommendedName>
</protein>
<dbReference type="RefSeq" id="WP_178930848.1">
    <property type="nucleotide sequence ID" value="NZ_JACBAZ010000001.1"/>
</dbReference>
<dbReference type="Proteomes" id="UP000557872">
    <property type="component" value="Unassembled WGS sequence"/>
</dbReference>
<dbReference type="InterPro" id="IPR014907">
    <property type="entry name" value="BT4734-like_N"/>
</dbReference>
<evidence type="ECO:0000313" key="3">
    <source>
        <dbReference type="Proteomes" id="UP000557872"/>
    </source>
</evidence>
<proteinExistence type="predicted"/>